<proteinExistence type="predicted"/>
<sequence length="380" mass="42839">MQYKSVKTAVIGCGMISDIYMQNLKEKFSIIDFVGCSDIVSEKSKKQAEKYGVKQMTNEEILNDPEIELVLNLTYPTSHFEVSKAILSAGKHCYSEKLMCLTLDEAKELDKIRKEKNVMFAVAPDTFLGASEQTARLIVERGLIGDVVQIISNRPRGYHLIKTTEDDNYRKFSVMHEGGGIPYDMGGYDLHTLFNIFGPIESVCGFAETRNANRPYLNPRHEKFNENFFVNTENTMCASMKFKSGPLLSFTISSEFNVSGSMLMIMGTEGILHVPDTNNFGDPIYLQKGNGEKMEFPLCHPFRENSRGIGAADMAWALRTGRKPRLSFEMSYHALEVLKAVCDSSKDGTTKHLTTDFEIPKPISTEFYNGTSEERSLFLY</sequence>
<organism evidence="4 5">
    <name type="scientific">Qingrenia yutianensis</name>
    <dbReference type="NCBI Taxonomy" id="2763676"/>
    <lineage>
        <taxon>Bacteria</taxon>
        <taxon>Bacillati</taxon>
        <taxon>Bacillota</taxon>
        <taxon>Clostridia</taxon>
        <taxon>Eubacteriales</taxon>
        <taxon>Oscillospiraceae</taxon>
        <taxon>Qingrenia</taxon>
    </lineage>
</organism>
<feature type="domain" description="Gfo/Idh/MocA-like oxidoreductase N-terminal" evidence="2">
    <location>
        <begin position="7"/>
        <end position="122"/>
    </location>
</feature>
<dbReference type="RefSeq" id="WP_262432058.1">
    <property type="nucleotide sequence ID" value="NZ_JACRTE010000006.1"/>
</dbReference>
<evidence type="ECO:0000259" key="2">
    <source>
        <dbReference type="Pfam" id="PF01408"/>
    </source>
</evidence>
<keyword evidence="5" id="KW-1185">Reference proteome</keyword>
<dbReference type="InterPro" id="IPR000683">
    <property type="entry name" value="Gfo/Idh/MocA-like_OxRdtase_N"/>
</dbReference>
<dbReference type="Pfam" id="PF01408">
    <property type="entry name" value="GFO_IDH_MocA"/>
    <property type="match status" value="1"/>
</dbReference>
<accession>A0A926ITI3</accession>
<keyword evidence="1" id="KW-0560">Oxidoreductase</keyword>
<feature type="domain" description="GFO/IDH/MocA-like oxidoreductase" evidence="3">
    <location>
        <begin position="133"/>
        <end position="272"/>
    </location>
</feature>
<protein>
    <submittedName>
        <fullName evidence="4">Gfo/Idh/MocA family oxidoreductase</fullName>
    </submittedName>
</protein>
<dbReference type="InterPro" id="IPR055170">
    <property type="entry name" value="GFO_IDH_MocA-like_dom"/>
</dbReference>
<evidence type="ECO:0000259" key="3">
    <source>
        <dbReference type="Pfam" id="PF22725"/>
    </source>
</evidence>
<evidence type="ECO:0000313" key="4">
    <source>
        <dbReference type="EMBL" id="MBC8596610.1"/>
    </source>
</evidence>
<dbReference type="PANTHER" id="PTHR43818">
    <property type="entry name" value="BCDNA.GH03377"/>
    <property type="match status" value="1"/>
</dbReference>
<dbReference type="GO" id="GO:0000166">
    <property type="term" value="F:nucleotide binding"/>
    <property type="evidence" value="ECO:0007669"/>
    <property type="project" value="InterPro"/>
</dbReference>
<name>A0A926ITI3_9FIRM</name>
<comment type="caution">
    <text evidence="4">The sequence shown here is derived from an EMBL/GenBank/DDBJ whole genome shotgun (WGS) entry which is preliminary data.</text>
</comment>
<dbReference type="InterPro" id="IPR036291">
    <property type="entry name" value="NAD(P)-bd_dom_sf"/>
</dbReference>
<dbReference type="SUPFAM" id="SSF55347">
    <property type="entry name" value="Glyceraldehyde-3-phosphate dehydrogenase-like, C-terminal domain"/>
    <property type="match status" value="1"/>
</dbReference>
<dbReference type="Pfam" id="PF22725">
    <property type="entry name" value="GFO_IDH_MocA_C3"/>
    <property type="match status" value="1"/>
</dbReference>
<dbReference type="PANTHER" id="PTHR43818:SF11">
    <property type="entry name" value="BCDNA.GH03377"/>
    <property type="match status" value="1"/>
</dbReference>
<dbReference type="Proteomes" id="UP000647416">
    <property type="component" value="Unassembled WGS sequence"/>
</dbReference>
<dbReference type="EMBL" id="JACRTE010000006">
    <property type="protein sequence ID" value="MBC8596610.1"/>
    <property type="molecule type" value="Genomic_DNA"/>
</dbReference>
<dbReference type="Gene3D" id="3.40.50.720">
    <property type="entry name" value="NAD(P)-binding Rossmann-like Domain"/>
    <property type="match status" value="1"/>
</dbReference>
<dbReference type="InterPro" id="IPR050463">
    <property type="entry name" value="Gfo/Idh/MocA_oxidrdct_glycsds"/>
</dbReference>
<dbReference type="GO" id="GO:0016491">
    <property type="term" value="F:oxidoreductase activity"/>
    <property type="evidence" value="ECO:0007669"/>
    <property type="project" value="UniProtKB-KW"/>
</dbReference>
<dbReference type="SUPFAM" id="SSF51735">
    <property type="entry name" value="NAD(P)-binding Rossmann-fold domains"/>
    <property type="match status" value="1"/>
</dbReference>
<evidence type="ECO:0000313" key="5">
    <source>
        <dbReference type="Proteomes" id="UP000647416"/>
    </source>
</evidence>
<dbReference type="AlphaFoldDB" id="A0A926ITI3"/>
<gene>
    <name evidence="4" type="ORF">H8706_06965</name>
</gene>
<dbReference type="Gene3D" id="3.30.360.10">
    <property type="entry name" value="Dihydrodipicolinate Reductase, domain 2"/>
    <property type="match status" value="1"/>
</dbReference>
<evidence type="ECO:0000256" key="1">
    <source>
        <dbReference type="ARBA" id="ARBA00023002"/>
    </source>
</evidence>
<reference evidence="4" key="1">
    <citation type="submission" date="2020-08" db="EMBL/GenBank/DDBJ databases">
        <title>Genome public.</title>
        <authorList>
            <person name="Liu C."/>
            <person name="Sun Q."/>
        </authorList>
    </citation>
    <scope>NUCLEOTIDE SEQUENCE</scope>
    <source>
        <strain evidence="4">NSJ-50</strain>
    </source>
</reference>